<evidence type="ECO:0000313" key="2">
    <source>
        <dbReference type="Proteomes" id="UP000240325"/>
    </source>
</evidence>
<accession>A0A2H4UVP6</accession>
<dbReference type="Proteomes" id="UP000240325">
    <property type="component" value="Segment"/>
</dbReference>
<reference evidence="1" key="1">
    <citation type="journal article" date="2017" name="Elife">
        <title>The kinetoplastid-infecting Bodo saltans virus (BsV), a window into the most abundant giant viruses in the sea.</title>
        <authorList>
            <person name="Deeg C.M."/>
            <person name="Chow C.-E.T."/>
            <person name="Suttle C.A."/>
        </authorList>
    </citation>
    <scope>NUCLEOTIDE SEQUENCE</scope>
    <source>
        <strain evidence="1">NG1</strain>
    </source>
</reference>
<gene>
    <name evidence="1" type="ORF">BMW23_0891</name>
</gene>
<name>A0A2H4UVP6_9VIRU</name>
<protein>
    <submittedName>
        <fullName evidence="1">Uncharacterized protein</fullName>
    </submittedName>
</protein>
<proteinExistence type="predicted"/>
<dbReference type="EMBL" id="MF782455">
    <property type="protein sequence ID" value="ATZ80936.1"/>
    <property type="molecule type" value="Genomic_DNA"/>
</dbReference>
<evidence type="ECO:0000313" key="1">
    <source>
        <dbReference type="EMBL" id="ATZ80936.1"/>
    </source>
</evidence>
<sequence length="43" mass="5194">MEQCRKYHADEIMEKLSLKSQKQLDQLRNYLHDTKMANDKAKI</sequence>
<keyword evidence="2" id="KW-1185">Reference proteome</keyword>
<organism evidence="1">
    <name type="scientific">Bodo saltans virus</name>
    <dbReference type="NCBI Taxonomy" id="2024608"/>
    <lineage>
        <taxon>Viruses</taxon>
        <taxon>Varidnaviria</taxon>
        <taxon>Bamfordvirae</taxon>
        <taxon>Nucleocytoviricota</taxon>
        <taxon>Megaviricetes</taxon>
        <taxon>Imitervirales</taxon>
        <taxon>Mimiviridae</taxon>
        <taxon>Klosneuvirinae</taxon>
        <taxon>Theiavirus</taxon>
        <taxon>Theiavirus salishense</taxon>
    </lineage>
</organism>